<dbReference type="PANTHER" id="PTHR30569:SF0">
    <property type="entry name" value="CYTOSINE PERMEASE"/>
    <property type="match status" value="1"/>
</dbReference>
<feature type="transmembrane region" description="Helical" evidence="2">
    <location>
        <begin position="359"/>
        <end position="377"/>
    </location>
</feature>
<feature type="compositionally biased region" description="Polar residues" evidence="1">
    <location>
        <begin position="1"/>
        <end position="15"/>
    </location>
</feature>
<dbReference type="EMBL" id="JAEHOH010000013">
    <property type="protein sequence ID" value="MBK0419382.1"/>
    <property type="molecule type" value="Genomic_DNA"/>
</dbReference>
<feature type="transmembrane region" description="Helical" evidence="2">
    <location>
        <begin position="444"/>
        <end position="462"/>
    </location>
</feature>
<reference evidence="3" key="1">
    <citation type="submission" date="2020-12" db="EMBL/GenBank/DDBJ databases">
        <title>Leucobacter sp. CAS1, isolated from Chromium sludge.</title>
        <authorList>
            <person name="Xu Z."/>
        </authorList>
    </citation>
    <scope>NUCLEOTIDE SEQUENCE</scope>
    <source>
        <strain evidence="3">CSA1</strain>
    </source>
</reference>
<keyword evidence="2" id="KW-0472">Membrane</keyword>
<dbReference type="AlphaFoldDB" id="A0A934Q9R8"/>
<dbReference type="GO" id="GO:0015209">
    <property type="term" value="F:cytosine transmembrane transporter activity"/>
    <property type="evidence" value="ECO:0007669"/>
    <property type="project" value="InterPro"/>
</dbReference>
<feature type="transmembrane region" description="Helical" evidence="2">
    <location>
        <begin position="417"/>
        <end position="438"/>
    </location>
</feature>
<feature type="transmembrane region" description="Helical" evidence="2">
    <location>
        <begin position="250"/>
        <end position="277"/>
    </location>
</feature>
<organism evidence="3 4">
    <name type="scientific">Leucobacter chromiisoli</name>
    <dbReference type="NCBI Taxonomy" id="2796471"/>
    <lineage>
        <taxon>Bacteria</taxon>
        <taxon>Bacillati</taxon>
        <taxon>Actinomycetota</taxon>
        <taxon>Actinomycetes</taxon>
        <taxon>Micrococcales</taxon>
        <taxon>Microbacteriaceae</taxon>
        <taxon>Leucobacter</taxon>
    </lineage>
</organism>
<keyword evidence="2" id="KW-1133">Transmembrane helix</keyword>
<accession>A0A934Q9R8</accession>
<feature type="transmembrane region" description="Helical" evidence="2">
    <location>
        <begin position="68"/>
        <end position="90"/>
    </location>
</feature>
<dbReference type="GO" id="GO:0005886">
    <property type="term" value="C:plasma membrane"/>
    <property type="evidence" value="ECO:0007669"/>
    <property type="project" value="TreeGrafter"/>
</dbReference>
<feature type="transmembrane region" description="Helical" evidence="2">
    <location>
        <begin position="111"/>
        <end position="133"/>
    </location>
</feature>
<feature type="transmembrane region" description="Helical" evidence="2">
    <location>
        <begin position="38"/>
        <end position="62"/>
    </location>
</feature>
<feature type="region of interest" description="Disordered" evidence="1">
    <location>
        <begin position="1"/>
        <end position="29"/>
    </location>
</feature>
<evidence type="ECO:0008006" key="5">
    <source>
        <dbReference type="Google" id="ProtNLM"/>
    </source>
</evidence>
<keyword evidence="2" id="KW-0812">Transmembrane</keyword>
<comment type="caution">
    <text evidence="3">The sequence shown here is derived from an EMBL/GenBank/DDBJ whole genome shotgun (WGS) entry which is preliminary data.</text>
</comment>
<feature type="transmembrane region" description="Helical" evidence="2">
    <location>
        <begin position="309"/>
        <end position="327"/>
    </location>
</feature>
<protein>
    <recommendedName>
        <fullName evidence="5">Cytosine permease</fullName>
    </recommendedName>
</protein>
<feature type="transmembrane region" description="Helical" evidence="2">
    <location>
        <begin position="175"/>
        <end position="196"/>
    </location>
</feature>
<proteinExistence type="predicted"/>
<dbReference type="PANTHER" id="PTHR30569">
    <property type="entry name" value="CYTOSINE TRANSPORTER CODB"/>
    <property type="match status" value="1"/>
</dbReference>
<dbReference type="RefSeq" id="WP_200115529.1">
    <property type="nucleotide sequence ID" value="NZ_JAEHOH010000013.1"/>
</dbReference>
<feature type="compositionally biased region" description="Basic and acidic residues" evidence="1">
    <location>
        <begin position="18"/>
        <end position="29"/>
    </location>
</feature>
<feature type="transmembrane region" description="Helical" evidence="2">
    <location>
        <begin position="383"/>
        <end position="405"/>
    </location>
</feature>
<evidence type="ECO:0000313" key="3">
    <source>
        <dbReference type="EMBL" id="MBK0419382.1"/>
    </source>
</evidence>
<evidence type="ECO:0000256" key="2">
    <source>
        <dbReference type="SAM" id="Phobius"/>
    </source>
</evidence>
<gene>
    <name evidence="3" type="ORF">JD276_10085</name>
</gene>
<keyword evidence="4" id="KW-1185">Reference proteome</keyword>
<evidence type="ECO:0000256" key="1">
    <source>
        <dbReference type="SAM" id="MobiDB-lite"/>
    </source>
</evidence>
<dbReference type="Gene3D" id="1.10.4160.10">
    <property type="entry name" value="Hydantoin permease"/>
    <property type="match status" value="1"/>
</dbReference>
<dbReference type="Proteomes" id="UP000608530">
    <property type="component" value="Unassembled WGS sequence"/>
</dbReference>
<name>A0A934Q9R8_9MICO</name>
<feature type="transmembrane region" description="Helical" evidence="2">
    <location>
        <begin position="145"/>
        <end position="168"/>
    </location>
</feature>
<sequence>MNSNADSGVKQQSNLARAAEDHSLQRVPDGERQSGWKLALSPISVATALVLFAVGGFSIMLAGFSIGMVSGVVVAIIGVFLGKALGTIGFRTGVSSTVTSRIFGFGQKGSVLGSAIFAFMILGFLALESALLYEGTLVMFSLEDTLMTKVCIYGVLTLAWILLAIFGLKLALRASAIMTTITLLVTVWLIIQIYVVQGTNPLDFFTYEGMVPGNGWAKFQAAFGVMGATAGTIALVTMDFSRYARSDKDVSILAAAGPITQNIIMTVLGGMVTVGAVPQVVDYLLARNAGMSPEEAGAVAGGYVMGNTGAFFVIFAGWLGFLTIYAAQAKAQAINAYSGSLTLVNIVDALTGRRPGRPLMVVVGNVIALIMIAGGILGKFTEWLSYLGAMTFSMAAIMIVDFYIVRRGKYDPSSAKVENWNWAGLITMAIAASVGIALMVTGTFSIGFIISPFVVLIVYPILRKLLPEGTASSYAEANDVFEEAR</sequence>
<feature type="transmembrane region" description="Helical" evidence="2">
    <location>
        <begin position="216"/>
        <end position="238"/>
    </location>
</feature>
<dbReference type="InterPro" id="IPR030191">
    <property type="entry name" value="CodB"/>
</dbReference>
<evidence type="ECO:0000313" key="4">
    <source>
        <dbReference type="Proteomes" id="UP000608530"/>
    </source>
</evidence>